<comment type="caution">
    <text evidence="2">The sequence shown here is derived from an EMBL/GenBank/DDBJ whole genome shotgun (WGS) entry which is preliminary data.</text>
</comment>
<evidence type="ECO:0000313" key="3">
    <source>
        <dbReference type="Proteomes" id="UP001159363"/>
    </source>
</evidence>
<protein>
    <submittedName>
        <fullName evidence="2">Uncharacterized protein</fullName>
    </submittedName>
</protein>
<gene>
    <name evidence="2" type="ORF">PR048_019368</name>
</gene>
<organism evidence="2 3">
    <name type="scientific">Dryococelus australis</name>
    <dbReference type="NCBI Taxonomy" id="614101"/>
    <lineage>
        <taxon>Eukaryota</taxon>
        <taxon>Metazoa</taxon>
        <taxon>Ecdysozoa</taxon>
        <taxon>Arthropoda</taxon>
        <taxon>Hexapoda</taxon>
        <taxon>Insecta</taxon>
        <taxon>Pterygota</taxon>
        <taxon>Neoptera</taxon>
        <taxon>Polyneoptera</taxon>
        <taxon>Phasmatodea</taxon>
        <taxon>Verophasmatodea</taxon>
        <taxon>Anareolatae</taxon>
        <taxon>Phasmatidae</taxon>
        <taxon>Eurycanthinae</taxon>
        <taxon>Dryococelus</taxon>
    </lineage>
</organism>
<dbReference type="Proteomes" id="UP001159363">
    <property type="component" value="Chromosome 6"/>
</dbReference>
<sequence length="491" mass="54815">MAPKPHTPVANGRMTEHELIAMMQSNMADGSGAPTPLSPLILCYMPYGSDFTTPRTPAHINDVSSCDTASSLLWSRSNPRVLQQQSSLFWFTARKESLFLDDKKPCCSQKRRDKISIPRRGQLSSAAGASSNQEILLNTRRNPIHLESFTNFVIKLYHRTHVGIVPDDAAGRRIFSGISRFPRTFIPALLHNNFVSPSSSLKTTMFRAAQISQLPCERELLNTERTFDYGRITSQESRLRTFENNKIGASNRDCLPFHVTGRDFIIMQLWHFPQMALVKWKKILTGIWDRANHCTASTTMDTPQVAHGDPPKTHWSPEFQNVYVSYPGRATESITPLSRRAIIHPAWALNLQNFAMDRRQDPHSLLACKRDFRGDMRMGAKKIPTAITLAFDGARPPCRGHSEVGGGTPATSRRGQKKGPAQTSAWHNTHTCTLSLAVGEGRGENDPDLAPLAVTRGRVTPPPQKKHVVLRRHVVNTPRALAARRALVPSM</sequence>
<evidence type="ECO:0000313" key="2">
    <source>
        <dbReference type="EMBL" id="KAJ8878782.1"/>
    </source>
</evidence>
<accession>A0ABQ9H3D8</accession>
<proteinExistence type="predicted"/>
<reference evidence="2 3" key="1">
    <citation type="submission" date="2023-02" db="EMBL/GenBank/DDBJ databases">
        <title>LHISI_Scaffold_Assembly.</title>
        <authorList>
            <person name="Stuart O.P."/>
            <person name="Cleave R."/>
            <person name="Magrath M.J.L."/>
            <person name="Mikheyev A.S."/>
        </authorList>
    </citation>
    <scope>NUCLEOTIDE SEQUENCE [LARGE SCALE GENOMIC DNA]</scope>
    <source>
        <strain evidence="2">Daus_M_001</strain>
        <tissue evidence="2">Leg muscle</tissue>
    </source>
</reference>
<evidence type="ECO:0000256" key="1">
    <source>
        <dbReference type="SAM" id="MobiDB-lite"/>
    </source>
</evidence>
<keyword evidence="3" id="KW-1185">Reference proteome</keyword>
<feature type="region of interest" description="Disordered" evidence="1">
    <location>
        <begin position="397"/>
        <end position="425"/>
    </location>
</feature>
<name>A0ABQ9H3D8_9NEOP</name>
<dbReference type="EMBL" id="JARBHB010000007">
    <property type="protein sequence ID" value="KAJ8878782.1"/>
    <property type="molecule type" value="Genomic_DNA"/>
</dbReference>